<feature type="compositionally biased region" description="Low complexity" evidence="8">
    <location>
        <begin position="544"/>
        <end position="553"/>
    </location>
</feature>
<dbReference type="AlphaFoldDB" id="A0A9P4IRT3"/>
<keyword evidence="12" id="KW-1185">Reference proteome</keyword>
<name>A0A9P4IRT3_9PEZI</name>
<evidence type="ECO:0000256" key="5">
    <source>
        <dbReference type="ARBA" id="ARBA00022989"/>
    </source>
</evidence>
<keyword evidence="3" id="KW-0378">Hydrolase</keyword>
<keyword evidence="6" id="KW-0443">Lipid metabolism</keyword>
<evidence type="ECO:0000256" key="1">
    <source>
        <dbReference type="ARBA" id="ARBA00004167"/>
    </source>
</evidence>
<dbReference type="EMBL" id="ML978121">
    <property type="protein sequence ID" value="KAF2104205.1"/>
    <property type="molecule type" value="Genomic_DNA"/>
</dbReference>
<feature type="compositionally biased region" description="Gly residues" evidence="8">
    <location>
        <begin position="607"/>
        <end position="617"/>
    </location>
</feature>
<proteinExistence type="predicted"/>
<protein>
    <submittedName>
        <fullName evidence="11">Alpha/beta-hydrolase</fullName>
    </submittedName>
</protein>
<dbReference type="OrthoDB" id="9974421at2759"/>
<feature type="transmembrane region" description="Helical" evidence="9">
    <location>
        <begin position="12"/>
        <end position="38"/>
    </location>
</feature>
<evidence type="ECO:0000256" key="7">
    <source>
        <dbReference type="ARBA" id="ARBA00023136"/>
    </source>
</evidence>
<dbReference type="InterPro" id="IPR000073">
    <property type="entry name" value="AB_hydrolase_1"/>
</dbReference>
<gene>
    <name evidence="11" type="ORF">NA57DRAFT_70422</name>
</gene>
<comment type="subcellular location">
    <subcellularLocation>
        <location evidence="1">Membrane</location>
        <topology evidence="1">Single-pass membrane protein</topology>
    </subcellularLocation>
</comment>
<evidence type="ECO:0000256" key="8">
    <source>
        <dbReference type="SAM" id="MobiDB-lite"/>
    </source>
</evidence>
<feature type="region of interest" description="Disordered" evidence="8">
    <location>
        <begin position="509"/>
        <end position="645"/>
    </location>
</feature>
<reference evidence="11" key="1">
    <citation type="journal article" date="2020" name="Stud. Mycol.">
        <title>101 Dothideomycetes genomes: a test case for predicting lifestyles and emergence of pathogens.</title>
        <authorList>
            <person name="Haridas S."/>
            <person name="Albert R."/>
            <person name="Binder M."/>
            <person name="Bloem J."/>
            <person name="Labutti K."/>
            <person name="Salamov A."/>
            <person name="Andreopoulos B."/>
            <person name="Baker S."/>
            <person name="Barry K."/>
            <person name="Bills G."/>
            <person name="Bluhm B."/>
            <person name="Cannon C."/>
            <person name="Castanera R."/>
            <person name="Culley D."/>
            <person name="Daum C."/>
            <person name="Ezra D."/>
            <person name="Gonzalez J."/>
            <person name="Henrissat B."/>
            <person name="Kuo A."/>
            <person name="Liang C."/>
            <person name="Lipzen A."/>
            <person name="Lutzoni F."/>
            <person name="Magnuson J."/>
            <person name="Mondo S."/>
            <person name="Nolan M."/>
            <person name="Ohm R."/>
            <person name="Pangilinan J."/>
            <person name="Park H.-J."/>
            <person name="Ramirez L."/>
            <person name="Alfaro M."/>
            <person name="Sun H."/>
            <person name="Tritt A."/>
            <person name="Yoshinaga Y."/>
            <person name="Zwiers L.-H."/>
            <person name="Turgeon B."/>
            <person name="Goodwin S."/>
            <person name="Spatafora J."/>
            <person name="Crous P."/>
            <person name="Grigoriev I."/>
        </authorList>
    </citation>
    <scope>NUCLEOTIDE SEQUENCE</scope>
    <source>
        <strain evidence="11">CBS 133067</strain>
    </source>
</reference>
<keyword evidence="2 9" id="KW-0812">Transmembrane</keyword>
<evidence type="ECO:0000313" key="12">
    <source>
        <dbReference type="Proteomes" id="UP000799772"/>
    </source>
</evidence>
<keyword evidence="5 9" id="KW-1133">Transmembrane helix</keyword>
<evidence type="ECO:0000259" key="10">
    <source>
        <dbReference type="Pfam" id="PF00561"/>
    </source>
</evidence>
<dbReference type="FunFam" id="3.40.50.1820:FF:000095">
    <property type="entry name" value="Triglyceride lipase-cholesterol esterase"/>
    <property type="match status" value="1"/>
</dbReference>
<comment type="caution">
    <text evidence="11">The sequence shown here is derived from an EMBL/GenBank/DDBJ whole genome shotgun (WGS) entry which is preliminary data.</text>
</comment>
<evidence type="ECO:0000313" key="11">
    <source>
        <dbReference type="EMBL" id="KAF2104205.1"/>
    </source>
</evidence>
<feature type="compositionally biased region" description="Basic residues" evidence="8">
    <location>
        <begin position="636"/>
        <end position="645"/>
    </location>
</feature>
<dbReference type="Gene3D" id="3.40.50.1820">
    <property type="entry name" value="alpha/beta hydrolase"/>
    <property type="match status" value="1"/>
</dbReference>
<sequence>MPHVPFLGRLHIQQYVALFFSFILLFLEGIIRIITLALPSPIIRICYRLSRKAFNSLSSPQGRRSRNKNKAIVNSISRASDFVELCELFGYYAEEHVVQTKDGYLLGLHRLGWRHGEEEKRVNSGKGSIQKKVVYLHHGLLMNSEVWVCLTEQERCLPFLLVEKGYDVWLGNNRGNKYSKKSLKRGPTDTKFWDFSMDEFAFHDIPDSIAYILSTTSQQSLSYIGFSQGTAQAFAALSIHPTLNEKVDIFIALAPAMSPSGLTSGVVDSLVKASPDVLFLAFGRRALLTSATMWQAILYQPIFVRLIDWSLTFLFGWRCRNIPPHQKLAAYPHLYSFTSTKSVVHWFQIIRNGVFQMYDDEVQSPFGFTNGSQYYKVAKFPTRNIKTPIVLVYGGSDSLVDIEVMLRELPKHTVSKEIPHYEHLDFLWAGDIHEEVFPYVFDALDAAHNPNKTATAKELVSAAITRRSSSFGAKMGHMLESEEESPPGGGKLRKISENVHFGMDGTEFAEEYSQGSSKPSYIPISSPVVSGRASQSQHTEKSSSSRPEGWWSSDDVAGTEPSTPATVSEKTLHNLSPAPTQTSIQSKEPESLTPTKSASFGSKGITLGKGGAVGGISGDMARGAAVGSGSSGGEGKKKKRWKKNN</sequence>
<dbReference type="Pfam" id="PF00561">
    <property type="entry name" value="Abhydrolase_1"/>
    <property type="match status" value="1"/>
</dbReference>
<dbReference type="GO" id="GO:0016042">
    <property type="term" value="P:lipid catabolic process"/>
    <property type="evidence" value="ECO:0007669"/>
    <property type="project" value="UniProtKB-KW"/>
</dbReference>
<feature type="compositionally biased region" description="Polar residues" evidence="8">
    <location>
        <begin position="560"/>
        <end position="600"/>
    </location>
</feature>
<feature type="domain" description="AB hydrolase-1" evidence="10">
    <location>
        <begin position="133"/>
        <end position="428"/>
    </location>
</feature>
<dbReference type="SUPFAM" id="SSF53474">
    <property type="entry name" value="alpha/beta-Hydrolases"/>
    <property type="match status" value="1"/>
</dbReference>
<evidence type="ECO:0000256" key="9">
    <source>
        <dbReference type="SAM" id="Phobius"/>
    </source>
</evidence>
<feature type="compositionally biased region" description="Low complexity" evidence="8">
    <location>
        <begin position="516"/>
        <end position="537"/>
    </location>
</feature>
<keyword evidence="7 9" id="KW-0472">Membrane</keyword>
<feature type="region of interest" description="Disordered" evidence="8">
    <location>
        <begin position="473"/>
        <end position="494"/>
    </location>
</feature>
<evidence type="ECO:0000256" key="3">
    <source>
        <dbReference type="ARBA" id="ARBA00022801"/>
    </source>
</evidence>
<dbReference type="Proteomes" id="UP000799772">
    <property type="component" value="Unassembled WGS sequence"/>
</dbReference>
<evidence type="ECO:0000256" key="2">
    <source>
        <dbReference type="ARBA" id="ARBA00022692"/>
    </source>
</evidence>
<dbReference type="InterPro" id="IPR029058">
    <property type="entry name" value="AB_hydrolase_fold"/>
</dbReference>
<organism evidence="11 12">
    <name type="scientific">Rhizodiscina lignyota</name>
    <dbReference type="NCBI Taxonomy" id="1504668"/>
    <lineage>
        <taxon>Eukaryota</taxon>
        <taxon>Fungi</taxon>
        <taxon>Dikarya</taxon>
        <taxon>Ascomycota</taxon>
        <taxon>Pezizomycotina</taxon>
        <taxon>Dothideomycetes</taxon>
        <taxon>Pleosporomycetidae</taxon>
        <taxon>Aulographales</taxon>
        <taxon>Rhizodiscinaceae</taxon>
        <taxon>Rhizodiscina</taxon>
    </lineage>
</organism>
<evidence type="ECO:0000256" key="6">
    <source>
        <dbReference type="ARBA" id="ARBA00023098"/>
    </source>
</evidence>
<accession>A0A9P4IRT3</accession>
<keyword evidence="4" id="KW-0442">Lipid degradation</keyword>
<dbReference type="GO" id="GO:0016787">
    <property type="term" value="F:hydrolase activity"/>
    <property type="evidence" value="ECO:0007669"/>
    <property type="project" value="UniProtKB-KW"/>
</dbReference>
<dbReference type="GO" id="GO:0016020">
    <property type="term" value="C:membrane"/>
    <property type="evidence" value="ECO:0007669"/>
    <property type="project" value="UniProtKB-SubCell"/>
</dbReference>
<evidence type="ECO:0000256" key="4">
    <source>
        <dbReference type="ARBA" id="ARBA00022963"/>
    </source>
</evidence>
<dbReference type="PANTHER" id="PTHR11005">
    <property type="entry name" value="LYSOSOMAL ACID LIPASE-RELATED"/>
    <property type="match status" value="1"/>
</dbReference>